<evidence type="ECO:0000313" key="1">
    <source>
        <dbReference type="EMBL" id="GKX66885.1"/>
    </source>
</evidence>
<protein>
    <submittedName>
        <fullName evidence="1">Uncharacterized protein</fullName>
    </submittedName>
</protein>
<keyword evidence="2" id="KW-1185">Reference proteome</keyword>
<organism evidence="1 2">
    <name type="scientific">Inconstantimicrobium mannanitabidum</name>
    <dbReference type="NCBI Taxonomy" id="1604901"/>
    <lineage>
        <taxon>Bacteria</taxon>
        <taxon>Bacillati</taxon>
        <taxon>Bacillota</taxon>
        <taxon>Clostridia</taxon>
        <taxon>Eubacteriales</taxon>
        <taxon>Clostridiaceae</taxon>
        <taxon>Inconstantimicrobium</taxon>
    </lineage>
</organism>
<dbReference type="Proteomes" id="UP001058074">
    <property type="component" value="Unassembled WGS sequence"/>
</dbReference>
<dbReference type="EMBL" id="BROD01000001">
    <property type="protein sequence ID" value="GKX66885.1"/>
    <property type="molecule type" value="Genomic_DNA"/>
</dbReference>
<gene>
    <name evidence="1" type="ORF">rsdtw13_21430</name>
</gene>
<proteinExistence type="predicted"/>
<reference evidence="1" key="1">
    <citation type="journal article" date="2025" name="Int. J. Syst. Evol. Microbiol.">
        <title>Inconstantimicrobium mannanitabidum sp. nov., a novel member of the family Clostridiaceae isolated from anoxic soil under the treatment of reductive soil disinfestation.</title>
        <authorList>
            <person name="Ueki A."/>
            <person name="Tonouchi A."/>
            <person name="Honma S."/>
            <person name="Kaku N."/>
            <person name="Ueki K."/>
        </authorList>
    </citation>
    <scope>NUCLEOTIDE SEQUENCE</scope>
    <source>
        <strain evidence="1">TW13</strain>
    </source>
</reference>
<accession>A0ACB5RCA6</accession>
<sequence length="787" mass="94471">MNDQFSTIKDMISYLYEGKDKEDIKLKTRTILKQIDQVYKESTEDYKEEQMFNIVIMLKYYLTIIEDYKIAYEFYRDIIDNHYINYLKENKELNEYFLFLTEIELICAMKIGQVSKELRLMILLIDIEELSYSEEHNIKDYSFKFQKEHIEAYGYFLKYILENEEITENKIISRILLYLNVCIDTLIQYSDIVYYYRIEEIKKISEKLGFSEFNYNLLNFCGVFIGFICKNNLEVDLSVNKHYEEESILLREEYETHKEVYNFCDEQMLNKVFIDFLNSITEYDYKLYSDDILNIINNCFEKMEENTEEDLFTMVSRLKEFNLPDFKRHLLDECTCNYCDDNIEIFFEHEHFKTITNLYNLVSNDYIGKKKLFKKFYFELAYSFNKIEEREVAKQLYENAIENGIRSPEVYNNLGVIFYGEGDNERALYYYEKAFELNPQNDIAKKNKESTEQVIKDQKKREQQLKNVYFKKVQKYHRSILFAIHRYSDEVTNDILHDIINQDRYSLKKNVNFLLDNDMLRLTEDGKYIINPIVEKLIDEYVNPTLERQIVKVDNSKFYRPIFYHESEINLYRVLIELFPQHFVFPNMSLKTIFDIDKLRDLLDKEMLSYLFMAHVDFAIVNTATYFPVLAFEKDSEFNDKEPSKINNEYKNQIFKIGGIPLIRLRYNSGMEYERLKQEVKDATKSLILEIESGTNNSEFDLIKEIDKRKFGITNSAVDLKTVQKEWDNIVGSGIAVKSKVIDLEERILIIEISNDLKSIIELGRESIHKKILDKFTFISDIKYNWY</sequence>
<name>A0ACB5RCA6_9CLOT</name>
<comment type="caution">
    <text evidence="1">The sequence shown here is derived from an EMBL/GenBank/DDBJ whole genome shotgun (WGS) entry which is preliminary data.</text>
</comment>
<evidence type="ECO:0000313" key="2">
    <source>
        <dbReference type="Proteomes" id="UP001058074"/>
    </source>
</evidence>